<proteinExistence type="inferred from homology"/>
<feature type="region of interest" description="Disordered" evidence="3">
    <location>
        <begin position="26"/>
        <end position="145"/>
    </location>
</feature>
<evidence type="ECO:0000313" key="4">
    <source>
        <dbReference type="EMBL" id="GMM51991.1"/>
    </source>
</evidence>
<keyword evidence="5" id="KW-1185">Reference proteome</keyword>
<feature type="compositionally biased region" description="Basic residues" evidence="3">
    <location>
        <begin position="85"/>
        <end position="95"/>
    </location>
</feature>
<protein>
    <recommendedName>
        <fullName evidence="2">rRNA-processing protein FYV7</fullName>
    </recommendedName>
</protein>
<dbReference type="Pfam" id="PF08524">
    <property type="entry name" value="rRNA_processing"/>
    <property type="match status" value="1"/>
</dbReference>
<dbReference type="Proteomes" id="UP001362899">
    <property type="component" value="Unassembled WGS sequence"/>
</dbReference>
<dbReference type="AlphaFoldDB" id="A0AAV5RKA4"/>
<sequence>MGTFQKKTHEIKRSLHRRARMRRNYFKLIGEEPRKRVTDLDSASGSESDSSPRKPEKDNKKRSTNKKTTNEEKVEPEKKLTGKQLARHNRSLKHHQMLDKQRELENKKRMRKSHSRAMTKTTAKGQPKLGSQMGVLLDKIKKDMK</sequence>
<feature type="compositionally biased region" description="Basic and acidic residues" evidence="3">
    <location>
        <begin position="68"/>
        <end position="80"/>
    </location>
</feature>
<feature type="compositionally biased region" description="Basic and acidic residues" evidence="3">
    <location>
        <begin position="96"/>
        <end position="107"/>
    </location>
</feature>
<evidence type="ECO:0000313" key="5">
    <source>
        <dbReference type="Proteomes" id="UP001362899"/>
    </source>
</evidence>
<feature type="compositionally biased region" description="Basic residues" evidence="3">
    <location>
        <begin position="108"/>
        <end position="117"/>
    </location>
</feature>
<dbReference type="PRINTS" id="PR01854">
    <property type="entry name" value="BR22PROTEIN"/>
</dbReference>
<gene>
    <name evidence="4" type="ORF">DASB73_029540</name>
</gene>
<evidence type="ECO:0000256" key="1">
    <source>
        <dbReference type="ARBA" id="ARBA00006800"/>
    </source>
</evidence>
<comment type="similarity">
    <text evidence="1">Belongs to the FYV7 family.</text>
</comment>
<name>A0AAV5RKA4_STABA</name>
<comment type="caution">
    <text evidence="4">The sequence shown here is derived from an EMBL/GenBank/DDBJ whole genome shotgun (WGS) entry which is preliminary data.</text>
</comment>
<feature type="compositionally biased region" description="Basic and acidic residues" evidence="3">
    <location>
        <begin position="29"/>
        <end position="39"/>
    </location>
</feature>
<dbReference type="EMBL" id="BTGC01000008">
    <property type="protein sequence ID" value="GMM51991.1"/>
    <property type="molecule type" value="Genomic_DNA"/>
</dbReference>
<organism evidence="4 5">
    <name type="scientific">Starmerella bacillaris</name>
    <name type="common">Yeast</name>
    <name type="synonym">Candida zemplinina</name>
    <dbReference type="NCBI Taxonomy" id="1247836"/>
    <lineage>
        <taxon>Eukaryota</taxon>
        <taxon>Fungi</taxon>
        <taxon>Dikarya</taxon>
        <taxon>Ascomycota</taxon>
        <taxon>Saccharomycotina</taxon>
        <taxon>Dipodascomycetes</taxon>
        <taxon>Dipodascales</taxon>
        <taxon>Trichomonascaceae</taxon>
        <taxon>Starmerella</taxon>
    </lineage>
</organism>
<reference evidence="4 5" key="1">
    <citation type="journal article" date="2023" name="Elife">
        <title>Identification of key yeast species and microbe-microbe interactions impacting larval growth of Drosophila in the wild.</title>
        <authorList>
            <person name="Mure A."/>
            <person name="Sugiura Y."/>
            <person name="Maeda R."/>
            <person name="Honda K."/>
            <person name="Sakurai N."/>
            <person name="Takahashi Y."/>
            <person name="Watada M."/>
            <person name="Katoh T."/>
            <person name="Gotoh A."/>
            <person name="Gotoh Y."/>
            <person name="Taniguchi I."/>
            <person name="Nakamura K."/>
            <person name="Hayashi T."/>
            <person name="Katayama T."/>
            <person name="Uemura T."/>
            <person name="Hattori Y."/>
        </authorList>
    </citation>
    <scope>NUCLEOTIDE SEQUENCE [LARGE SCALE GENOMIC DNA]</scope>
    <source>
        <strain evidence="4 5">SB-73</strain>
    </source>
</reference>
<feature type="compositionally biased region" description="Basic and acidic residues" evidence="3">
    <location>
        <begin position="50"/>
        <end position="61"/>
    </location>
</feature>
<feature type="compositionally biased region" description="Low complexity" evidence="3">
    <location>
        <begin position="40"/>
        <end position="49"/>
    </location>
</feature>
<evidence type="ECO:0000256" key="2">
    <source>
        <dbReference type="ARBA" id="ARBA00018780"/>
    </source>
</evidence>
<dbReference type="InterPro" id="IPR013730">
    <property type="entry name" value="Fyv7/TAP26"/>
</dbReference>
<accession>A0AAV5RKA4</accession>
<evidence type="ECO:0000256" key="3">
    <source>
        <dbReference type="SAM" id="MobiDB-lite"/>
    </source>
</evidence>